<sequence length="421" mass="48303">MSDTVTLDDEWVKGLEEKVADTKWEDRRSQLPTIFKAPNHIREIDTKAYEPVIIALGPYHRDKPHLQDMNKLKWHYLKKFLARNPVKNLVDYLKQVKALESQARMAYAEEPNMSSNDFVQMLLLDACFVVETITSWEQTEQGLEAVQNPIKSTSWALRAVARDMLLLENQLPFFLLETLFDAAFPNQSVNLLVMVLNFIGRFVRTGKMEIASLSGSSHHLLHILHSCIIPETDRHCNRVVMTGQPTSELPWMPNATLLKEVGVQFKMRVAAKSFLDVTFQNGVMEMAQLIFDGDTYTLFRNLTAFEQCHKLANPVVTAYVLLMNSIIDTAADVQLLKRDKIVIGAWDHSKEVASIFHDLVMDKVFDGSWCPPSIFSDVTKYYDSNRHRATHFNTRRAFFSLFSVILVLTLVTIVSYFWPPK</sequence>
<evidence type="ECO:0000313" key="3">
    <source>
        <dbReference type="EnsemblPlants" id="Ma04_p01680.1"/>
    </source>
</evidence>
<keyword evidence="1" id="KW-1133">Transmembrane helix</keyword>
<dbReference type="Gramene" id="Ma04_t01680.1">
    <property type="protein sequence ID" value="Ma04_p01680.1"/>
    <property type="gene ID" value="Ma04_g01680"/>
</dbReference>
<dbReference type="InterPro" id="IPR004158">
    <property type="entry name" value="DUF247_pln"/>
</dbReference>
<reference evidence="3" key="2">
    <citation type="submission" date="2021-05" db="UniProtKB">
        <authorList>
            <consortium name="EnsemblPlants"/>
        </authorList>
    </citation>
    <scope>IDENTIFICATION</scope>
    <source>
        <strain evidence="3">subsp. malaccensis</strain>
    </source>
</reference>
<proteinExistence type="predicted"/>
<organism evidence="3 4">
    <name type="scientific">Musa acuminata subsp. malaccensis</name>
    <name type="common">Wild banana</name>
    <name type="synonym">Musa malaccensis</name>
    <dbReference type="NCBI Taxonomy" id="214687"/>
    <lineage>
        <taxon>Eukaryota</taxon>
        <taxon>Viridiplantae</taxon>
        <taxon>Streptophyta</taxon>
        <taxon>Embryophyta</taxon>
        <taxon>Tracheophyta</taxon>
        <taxon>Spermatophyta</taxon>
        <taxon>Magnoliopsida</taxon>
        <taxon>Liliopsida</taxon>
        <taxon>Zingiberales</taxon>
        <taxon>Musaceae</taxon>
        <taxon>Musa</taxon>
    </lineage>
</organism>
<dbReference type="OMA" id="RDINTYC"/>
<keyword evidence="1" id="KW-0812">Transmembrane</keyword>
<dbReference type="InParanoid" id="A0A804IJX6"/>
<feature type="transmembrane region" description="Helical" evidence="1">
    <location>
        <begin position="397"/>
        <end position="418"/>
    </location>
</feature>
<evidence type="ECO:0000256" key="1">
    <source>
        <dbReference type="SAM" id="Phobius"/>
    </source>
</evidence>
<dbReference type="Pfam" id="PF03140">
    <property type="entry name" value="DUF247"/>
    <property type="match status" value="1"/>
</dbReference>
<keyword evidence="1" id="KW-0472">Membrane</keyword>
<gene>
    <name evidence="2" type="ORF">GSMUA_107070.1</name>
</gene>
<dbReference type="OrthoDB" id="1589813at2759"/>
<keyword evidence="4" id="KW-1185">Reference proteome</keyword>
<dbReference type="PANTHER" id="PTHR31170:SF25">
    <property type="entry name" value="BNAA09G04570D PROTEIN"/>
    <property type="match status" value="1"/>
</dbReference>
<accession>A0A804IJX6</accession>
<dbReference type="AlphaFoldDB" id="A0A804IJX6"/>
<name>A0A804IJX6_MUSAM</name>
<evidence type="ECO:0000313" key="2">
    <source>
        <dbReference type="EMBL" id="CAG1840913.1"/>
    </source>
</evidence>
<reference evidence="2" key="1">
    <citation type="submission" date="2021-03" db="EMBL/GenBank/DDBJ databases">
        <authorList>
            <consortium name="Genoscope - CEA"/>
            <person name="William W."/>
        </authorList>
    </citation>
    <scope>NUCLEOTIDE SEQUENCE</scope>
    <source>
        <strain evidence="2">Doubled-haploid Pahang</strain>
    </source>
</reference>
<dbReference type="Proteomes" id="UP000012960">
    <property type="component" value="Unplaced"/>
</dbReference>
<dbReference type="EnsemblPlants" id="Ma04_t01680.1">
    <property type="protein sequence ID" value="Ma04_p01680.1"/>
    <property type="gene ID" value="Ma04_g01680"/>
</dbReference>
<evidence type="ECO:0000313" key="4">
    <source>
        <dbReference type="Proteomes" id="UP000012960"/>
    </source>
</evidence>
<dbReference type="PANTHER" id="PTHR31170">
    <property type="entry name" value="BNAC04G53230D PROTEIN"/>
    <property type="match status" value="1"/>
</dbReference>
<dbReference type="FunCoup" id="A0A804IJX6">
    <property type="interactions" value="6"/>
</dbReference>
<dbReference type="EMBL" id="HG996469">
    <property type="protein sequence ID" value="CAG1840913.1"/>
    <property type="molecule type" value="Genomic_DNA"/>
</dbReference>
<protein>
    <submittedName>
        <fullName evidence="2">(wild Malaysian banana) hypothetical protein</fullName>
    </submittedName>
</protein>